<feature type="transmembrane region" description="Helical" evidence="5">
    <location>
        <begin position="144"/>
        <end position="165"/>
    </location>
</feature>
<comment type="caution">
    <text evidence="7">The sequence shown here is derived from an EMBL/GenBank/DDBJ whole genome shotgun (WGS) entry which is preliminary data.</text>
</comment>
<dbReference type="AlphaFoldDB" id="A0A0V0RLR5"/>
<dbReference type="GO" id="GO:0016020">
    <property type="term" value="C:membrane"/>
    <property type="evidence" value="ECO:0007669"/>
    <property type="project" value="UniProtKB-SubCell"/>
</dbReference>
<evidence type="ECO:0000259" key="6">
    <source>
        <dbReference type="PROSITE" id="PS50262"/>
    </source>
</evidence>
<name>A0A0V0RLR5_9BILA</name>
<proteinExistence type="predicted"/>
<feature type="domain" description="G-protein coupled receptors family 1 profile" evidence="6">
    <location>
        <begin position="37"/>
        <end position="285"/>
    </location>
</feature>
<dbReference type="SUPFAM" id="SSF81321">
    <property type="entry name" value="Family A G protein-coupled receptor-like"/>
    <property type="match status" value="1"/>
</dbReference>
<keyword evidence="4 5" id="KW-0472">Membrane</keyword>
<feature type="transmembrane region" description="Helical" evidence="5">
    <location>
        <begin position="268"/>
        <end position="288"/>
    </location>
</feature>
<evidence type="ECO:0000256" key="4">
    <source>
        <dbReference type="ARBA" id="ARBA00023136"/>
    </source>
</evidence>
<sequence length="336" mass="38482">MQNSTQSYTAEQIAAFHAYILSSNSIYLSGGVLITTMNCLLLAAMTKSICQRRHMLLTEGIAVSQLMIGVSYIYMALYRYVIISFGIGEIERWKCLFFGWYAFGFKLGETESVLLFLFLAIDRFVSITFFRLPSKITVKLTQHIILATNLLNLTFIVSLALYRIFKYDTKISPFCSVTNLLSEDYSHLQDLTLVVIMYISVAVYLFTFCSVLVKLNTSMTEVRRWKIKREKSVLKRLSIILVAIVVSKTIPSTIFTLVTSSVSAQTRMIMWMVDPTTLSVNLWLYCLMENEIRKRIIQAYVTIGAYFQKFYTNIKEPLGPVRCKICRSKIHISNTG</sequence>
<evidence type="ECO:0000313" key="7">
    <source>
        <dbReference type="EMBL" id="KRX15425.1"/>
    </source>
</evidence>
<protein>
    <recommendedName>
        <fullName evidence="6">G-protein coupled receptors family 1 profile domain-containing protein</fullName>
    </recommendedName>
</protein>
<feature type="transmembrane region" description="Helical" evidence="5">
    <location>
        <begin position="237"/>
        <end position="262"/>
    </location>
</feature>
<accession>A0A0V0RLR5</accession>
<dbReference type="EMBL" id="JYDL01000131">
    <property type="protein sequence ID" value="KRX15425.1"/>
    <property type="molecule type" value="Genomic_DNA"/>
</dbReference>
<feature type="transmembrane region" description="Helical" evidence="5">
    <location>
        <begin position="191"/>
        <end position="216"/>
    </location>
</feature>
<evidence type="ECO:0000256" key="2">
    <source>
        <dbReference type="ARBA" id="ARBA00022692"/>
    </source>
</evidence>
<keyword evidence="8" id="KW-1185">Reference proteome</keyword>
<evidence type="ECO:0000313" key="8">
    <source>
        <dbReference type="Proteomes" id="UP000054630"/>
    </source>
</evidence>
<evidence type="ECO:0000256" key="3">
    <source>
        <dbReference type="ARBA" id="ARBA00022989"/>
    </source>
</evidence>
<dbReference type="OrthoDB" id="5915256at2759"/>
<keyword evidence="2 5" id="KW-0812">Transmembrane</keyword>
<evidence type="ECO:0000256" key="1">
    <source>
        <dbReference type="ARBA" id="ARBA00004370"/>
    </source>
</evidence>
<dbReference type="Gene3D" id="1.20.1070.10">
    <property type="entry name" value="Rhodopsin 7-helix transmembrane proteins"/>
    <property type="match status" value="1"/>
</dbReference>
<dbReference type="Proteomes" id="UP000054630">
    <property type="component" value="Unassembled WGS sequence"/>
</dbReference>
<dbReference type="PROSITE" id="PS50262">
    <property type="entry name" value="G_PROTEIN_RECEP_F1_2"/>
    <property type="match status" value="1"/>
</dbReference>
<organism evidence="7 8">
    <name type="scientific">Trichinella nelsoni</name>
    <dbReference type="NCBI Taxonomy" id="6336"/>
    <lineage>
        <taxon>Eukaryota</taxon>
        <taxon>Metazoa</taxon>
        <taxon>Ecdysozoa</taxon>
        <taxon>Nematoda</taxon>
        <taxon>Enoplea</taxon>
        <taxon>Dorylaimia</taxon>
        <taxon>Trichinellida</taxon>
        <taxon>Trichinellidae</taxon>
        <taxon>Trichinella</taxon>
    </lineage>
</organism>
<keyword evidence="3 5" id="KW-1133">Transmembrane helix</keyword>
<evidence type="ECO:0000256" key="5">
    <source>
        <dbReference type="SAM" id="Phobius"/>
    </source>
</evidence>
<comment type="subcellular location">
    <subcellularLocation>
        <location evidence="1">Membrane</location>
    </subcellularLocation>
</comment>
<dbReference type="InterPro" id="IPR017452">
    <property type="entry name" value="GPCR_Rhodpsn_7TM"/>
</dbReference>
<feature type="transmembrane region" description="Helical" evidence="5">
    <location>
        <begin position="26"/>
        <end position="44"/>
    </location>
</feature>
<reference evidence="7 8" key="1">
    <citation type="submission" date="2015-01" db="EMBL/GenBank/DDBJ databases">
        <title>Evolution of Trichinella species and genotypes.</title>
        <authorList>
            <person name="Korhonen P.K."/>
            <person name="Edoardo P."/>
            <person name="Giuseppe L.R."/>
            <person name="Gasser R.B."/>
        </authorList>
    </citation>
    <scope>NUCLEOTIDE SEQUENCE [LARGE SCALE GENOMIC DNA]</scope>
    <source>
        <strain evidence="7">ISS37</strain>
    </source>
</reference>
<gene>
    <name evidence="7" type="ORF">T07_14395</name>
</gene>
<feature type="transmembrane region" description="Helical" evidence="5">
    <location>
        <begin position="56"/>
        <end position="75"/>
    </location>
</feature>